<gene>
    <name evidence="2" type="ORF">MTR67_052518</name>
</gene>
<evidence type="ECO:0000256" key="1">
    <source>
        <dbReference type="SAM" id="MobiDB-lite"/>
    </source>
</evidence>
<dbReference type="AlphaFoldDB" id="A0AAF1A2Y2"/>
<name>A0AAF1A2Y2_SOLVR</name>
<feature type="compositionally biased region" description="Low complexity" evidence="1">
    <location>
        <begin position="16"/>
        <end position="26"/>
    </location>
</feature>
<sequence length="95" mass="10652">MAAPGSSPITAPRASPSPSSENGSGPLENALSVTQTSQIDLKRLILERLFFSFMISFPLHLRFAFPKIQNWSPNRLYKEESRNPIIIHKSNKKSK</sequence>
<evidence type="ECO:0000313" key="3">
    <source>
        <dbReference type="Proteomes" id="UP001234989"/>
    </source>
</evidence>
<keyword evidence="3" id="KW-1185">Reference proteome</keyword>
<accession>A0AAF1A2Y2</accession>
<protein>
    <submittedName>
        <fullName evidence="2">Uncharacterized protein</fullName>
    </submittedName>
</protein>
<evidence type="ECO:0000313" key="2">
    <source>
        <dbReference type="EMBL" id="WMV59133.1"/>
    </source>
</evidence>
<organism evidence="2 3">
    <name type="scientific">Solanum verrucosum</name>
    <dbReference type="NCBI Taxonomy" id="315347"/>
    <lineage>
        <taxon>Eukaryota</taxon>
        <taxon>Viridiplantae</taxon>
        <taxon>Streptophyta</taxon>
        <taxon>Embryophyta</taxon>
        <taxon>Tracheophyta</taxon>
        <taxon>Spermatophyta</taxon>
        <taxon>Magnoliopsida</taxon>
        <taxon>eudicotyledons</taxon>
        <taxon>Gunneridae</taxon>
        <taxon>Pentapetalae</taxon>
        <taxon>asterids</taxon>
        <taxon>lamiids</taxon>
        <taxon>Solanales</taxon>
        <taxon>Solanaceae</taxon>
        <taxon>Solanoideae</taxon>
        <taxon>Solaneae</taxon>
        <taxon>Solanum</taxon>
    </lineage>
</organism>
<feature type="region of interest" description="Disordered" evidence="1">
    <location>
        <begin position="1"/>
        <end position="31"/>
    </location>
</feature>
<dbReference type="EMBL" id="CP133623">
    <property type="protein sequence ID" value="WMV59133.1"/>
    <property type="molecule type" value="Genomic_DNA"/>
</dbReference>
<proteinExistence type="predicted"/>
<dbReference type="Proteomes" id="UP001234989">
    <property type="component" value="Chromosome 12"/>
</dbReference>
<reference evidence="2" key="1">
    <citation type="submission" date="2023-08" db="EMBL/GenBank/DDBJ databases">
        <title>A de novo genome assembly of Solanum verrucosum Schlechtendal, a Mexican diploid species geographically isolated from the other diploid A-genome species in potato relatives.</title>
        <authorList>
            <person name="Hosaka K."/>
        </authorList>
    </citation>
    <scope>NUCLEOTIDE SEQUENCE</scope>
    <source>
        <tissue evidence="2">Young leaves</tissue>
    </source>
</reference>